<comment type="catalytic activity">
    <reaction evidence="6">
        <text>[(1-&gt;4)-alpha-D-glucosyl](n) + UDP-alpha-D-glucose = [(1-&gt;4)-alpha-D-glucosyl](n+1) + UDP + H(+)</text>
        <dbReference type="Rhea" id="RHEA:18549"/>
        <dbReference type="Rhea" id="RHEA-COMP:9584"/>
        <dbReference type="Rhea" id="RHEA-COMP:9587"/>
        <dbReference type="ChEBI" id="CHEBI:15378"/>
        <dbReference type="ChEBI" id="CHEBI:15444"/>
        <dbReference type="ChEBI" id="CHEBI:58223"/>
        <dbReference type="ChEBI" id="CHEBI:58885"/>
        <dbReference type="EC" id="2.4.1.11"/>
    </reaction>
    <physiologicalReaction direction="left-to-right" evidence="6">
        <dbReference type="Rhea" id="RHEA:18550"/>
    </physiologicalReaction>
</comment>
<dbReference type="InterPro" id="IPR029058">
    <property type="entry name" value="AB_hydrolase_fold"/>
</dbReference>
<dbReference type="SUPFAM" id="SSF53474">
    <property type="entry name" value="alpha/beta-Hydrolases"/>
    <property type="match status" value="1"/>
</dbReference>
<evidence type="ECO:0000313" key="8">
    <source>
        <dbReference type="EMBL" id="KIY53748.1"/>
    </source>
</evidence>
<evidence type="ECO:0000256" key="4">
    <source>
        <dbReference type="ARBA" id="ARBA00022679"/>
    </source>
</evidence>
<sequence>MCRALEAYPTILFLHENAAMCARPTRVMHYSMFLSRLHTNVLVVDYRSFGDSEGSPSESGLTTGARAVWSWLVENGARQEDIVTMGVVGRLAADLEREGSKPHGLVLLKLFTSLLKLLETYQFFGVFALLGPLHILPFVPKVVAMILRHQFDTISLAPMSWCKFTTNVIIASSNTNIEIPASHDELLFDAFLAPHLLADAACNLAATLNVMREKRIKLLYGQRLVDLHFTPTNTRGGPHFHEWQAGLAIPLCCKCYIDVTAVFMTHATLLGRCLCTGLMDFYNNLRCFDVDHEAESHLENVRTTLSNVAARGNLASTFVNMFVNAGFGNDKLMVNAEESSSWIYKNKDQGMMFGMPLRR</sequence>
<evidence type="ECO:0000256" key="6">
    <source>
        <dbReference type="ARBA" id="ARBA00047345"/>
    </source>
</evidence>
<comment type="function">
    <text evidence="7">Transfers the glycosyl residue from UDP-Glc to the non-reducing end of alpha-1,4-glucan.</text>
</comment>
<dbReference type="InterPro" id="IPR008631">
    <property type="entry name" value="Glycogen_synth"/>
</dbReference>
<dbReference type="Pfam" id="PF05693">
    <property type="entry name" value="Glycogen_syn"/>
    <property type="match status" value="1"/>
</dbReference>
<dbReference type="PANTHER" id="PTHR10176:SF3">
    <property type="entry name" value="GLYCOGEN [STARCH] SYNTHASE"/>
    <property type="match status" value="1"/>
</dbReference>
<dbReference type="OrthoDB" id="446723at2759"/>
<organism evidence="8 9">
    <name type="scientific">Fistulina hepatica ATCC 64428</name>
    <dbReference type="NCBI Taxonomy" id="1128425"/>
    <lineage>
        <taxon>Eukaryota</taxon>
        <taxon>Fungi</taxon>
        <taxon>Dikarya</taxon>
        <taxon>Basidiomycota</taxon>
        <taxon>Agaricomycotina</taxon>
        <taxon>Agaricomycetes</taxon>
        <taxon>Agaricomycetidae</taxon>
        <taxon>Agaricales</taxon>
        <taxon>Fistulinaceae</taxon>
        <taxon>Fistulina</taxon>
    </lineage>
</organism>
<dbReference type="EMBL" id="KN881590">
    <property type="protein sequence ID" value="KIY53748.1"/>
    <property type="molecule type" value="Genomic_DNA"/>
</dbReference>
<keyword evidence="5 7" id="KW-0320">Glycogen biosynthesis</keyword>
<name>A0A0D7ASG7_9AGAR</name>
<proteinExistence type="inferred from homology"/>
<dbReference type="GO" id="GO:0005737">
    <property type="term" value="C:cytoplasm"/>
    <property type="evidence" value="ECO:0007669"/>
    <property type="project" value="TreeGrafter"/>
</dbReference>
<evidence type="ECO:0000256" key="2">
    <source>
        <dbReference type="ARBA" id="ARBA00010686"/>
    </source>
</evidence>
<evidence type="ECO:0000256" key="3">
    <source>
        <dbReference type="ARBA" id="ARBA00022676"/>
    </source>
</evidence>
<dbReference type="AlphaFoldDB" id="A0A0D7ASG7"/>
<comment type="similarity">
    <text evidence="2 7">Belongs to the glycosyltransferase 3 family.</text>
</comment>
<keyword evidence="9" id="KW-1185">Reference proteome</keyword>
<evidence type="ECO:0000313" key="9">
    <source>
        <dbReference type="Proteomes" id="UP000054144"/>
    </source>
</evidence>
<dbReference type="GO" id="GO:0005978">
    <property type="term" value="P:glycogen biosynthetic process"/>
    <property type="evidence" value="ECO:0007669"/>
    <property type="project" value="UniProtKB-UniPathway"/>
</dbReference>
<dbReference type="UniPathway" id="UPA00164"/>
<keyword evidence="3 7" id="KW-0328">Glycosyltransferase</keyword>
<evidence type="ECO:0000256" key="5">
    <source>
        <dbReference type="ARBA" id="ARBA00023056"/>
    </source>
</evidence>
<gene>
    <name evidence="8" type="ORF">FISHEDRAFT_68615</name>
</gene>
<evidence type="ECO:0000256" key="7">
    <source>
        <dbReference type="RuleBase" id="RU363104"/>
    </source>
</evidence>
<reference evidence="8 9" key="1">
    <citation type="journal article" date="2015" name="Fungal Genet. Biol.">
        <title>Evolution of novel wood decay mechanisms in Agaricales revealed by the genome sequences of Fistulina hepatica and Cylindrobasidium torrendii.</title>
        <authorList>
            <person name="Floudas D."/>
            <person name="Held B.W."/>
            <person name="Riley R."/>
            <person name="Nagy L.G."/>
            <person name="Koehler G."/>
            <person name="Ransdell A.S."/>
            <person name="Younus H."/>
            <person name="Chow J."/>
            <person name="Chiniquy J."/>
            <person name="Lipzen A."/>
            <person name="Tritt A."/>
            <person name="Sun H."/>
            <person name="Haridas S."/>
            <person name="LaButti K."/>
            <person name="Ohm R.A."/>
            <person name="Kues U."/>
            <person name="Blanchette R.A."/>
            <person name="Grigoriev I.V."/>
            <person name="Minto R.E."/>
            <person name="Hibbett D.S."/>
        </authorList>
    </citation>
    <scope>NUCLEOTIDE SEQUENCE [LARGE SCALE GENOMIC DNA]</scope>
    <source>
        <strain evidence="8 9">ATCC 64428</strain>
    </source>
</reference>
<dbReference type="Gene3D" id="3.40.50.2000">
    <property type="entry name" value="Glycogen Phosphorylase B"/>
    <property type="match status" value="1"/>
</dbReference>
<dbReference type="Gene3D" id="3.40.50.1820">
    <property type="entry name" value="alpha/beta hydrolase"/>
    <property type="match status" value="1"/>
</dbReference>
<dbReference type="EC" id="2.4.1.11" evidence="7"/>
<protein>
    <recommendedName>
        <fullName evidence="7">Glycogen [starch] synthase</fullName>
        <ecNumber evidence="7">2.4.1.11</ecNumber>
    </recommendedName>
</protein>
<dbReference type="Proteomes" id="UP000054144">
    <property type="component" value="Unassembled WGS sequence"/>
</dbReference>
<dbReference type="PANTHER" id="PTHR10176">
    <property type="entry name" value="GLYCOGEN SYNTHASE"/>
    <property type="match status" value="1"/>
</dbReference>
<accession>A0A0D7ASG7</accession>
<dbReference type="GO" id="GO:0004373">
    <property type="term" value="F:alpha-1,4-glucan glucosyltransferase (UDP-glucose donor) activity"/>
    <property type="evidence" value="ECO:0007669"/>
    <property type="project" value="UniProtKB-EC"/>
</dbReference>
<evidence type="ECO:0000256" key="1">
    <source>
        <dbReference type="ARBA" id="ARBA00004964"/>
    </source>
</evidence>
<keyword evidence="4 7" id="KW-0808">Transferase</keyword>
<comment type="pathway">
    <text evidence="1 7">Glycan biosynthesis; glycogen biosynthesis.</text>
</comment>